<dbReference type="PANTHER" id="PTHR42812:SF12">
    <property type="entry name" value="BETA-XYLOSIDASE-RELATED"/>
    <property type="match status" value="1"/>
</dbReference>
<dbReference type="InterPro" id="IPR051795">
    <property type="entry name" value="Glycosyl_Hydrlase_43"/>
</dbReference>
<keyword evidence="9" id="KW-1185">Reference proteome</keyword>
<name>A0A2N3I862_9BACT</name>
<protein>
    <submittedName>
        <fullName evidence="8">Glycoside hydrolase</fullName>
    </submittedName>
</protein>
<dbReference type="Pfam" id="PF17851">
    <property type="entry name" value="GH43_C2"/>
    <property type="match status" value="1"/>
</dbReference>
<evidence type="ECO:0000256" key="6">
    <source>
        <dbReference type="RuleBase" id="RU361187"/>
    </source>
</evidence>
<feature type="site" description="Important for catalytic activity, responsible for pKa modulation of the active site Glu and correct orientation of both the proton donor and substrate" evidence="5">
    <location>
        <position position="177"/>
    </location>
</feature>
<evidence type="ECO:0000313" key="8">
    <source>
        <dbReference type="EMBL" id="PKQ66496.1"/>
    </source>
</evidence>
<feature type="domain" description="Beta-xylosidase C-terminal Concanavalin A-like" evidence="7">
    <location>
        <begin position="363"/>
        <end position="561"/>
    </location>
</feature>
<dbReference type="Proteomes" id="UP000233618">
    <property type="component" value="Unassembled WGS sequence"/>
</dbReference>
<comment type="caution">
    <text evidence="8">The sequence shown here is derived from an EMBL/GenBank/DDBJ whole genome shotgun (WGS) entry which is preliminary data.</text>
</comment>
<dbReference type="InterPro" id="IPR013320">
    <property type="entry name" value="ConA-like_dom_sf"/>
</dbReference>
<dbReference type="GO" id="GO:0005975">
    <property type="term" value="P:carbohydrate metabolic process"/>
    <property type="evidence" value="ECO:0007669"/>
    <property type="project" value="InterPro"/>
</dbReference>
<dbReference type="Gene3D" id="2.60.120.200">
    <property type="match status" value="1"/>
</dbReference>
<dbReference type="GO" id="GO:0004553">
    <property type="term" value="F:hydrolase activity, hydrolyzing O-glycosyl compounds"/>
    <property type="evidence" value="ECO:0007669"/>
    <property type="project" value="InterPro"/>
</dbReference>
<dbReference type="SUPFAM" id="SSF75005">
    <property type="entry name" value="Arabinanase/levansucrase/invertase"/>
    <property type="match status" value="1"/>
</dbReference>
<dbReference type="SUPFAM" id="SSF49899">
    <property type="entry name" value="Concanavalin A-like lectins/glucanases"/>
    <property type="match status" value="1"/>
</dbReference>
<comment type="similarity">
    <text evidence="1 6">Belongs to the glycosyl hydrolase 43 family.</text>
</comment>
<dbReference type="PANTHER" id="PTHR42812">
    <property type="entry name" value="BETA-XYLOSIDASE"/>
    <property type="match status" value="1"/>
</dbReference>
<evidence type="ECO:0000259" key="7">
    <source>
        <dbReference type="Pfam" id="PF17851"/>
    </source>
</evidence>
<feature type="active site" description="Proton acceptor" evidence="4">
    <location>
        <position position="69"/>
    </location>
</feature>
<dbReference type="Gene3D" id="2.115.10.20">
    <property type="entry name" value="Glycosyl hydrolase domain, family 43"/>
    <property type="match status" value="1"/>
</dbReference>
<keyword evidence="3 6" id="KW-0326">Glycosidase</keyword>
<dbReference type="EMBL" id="MVDE01000014">
    <property type="protein sequence ID" value="PKQ66496.1"/>
    <property type="molecule type" value="Genomic_DNA"/>
</dbReference>
<reference evidence="8 9" key="1">
    <citation type="journal article" date="2017" name="Front. Microbiol.">
        <title>Labilibaculum manganireducens gen. nov., sp. nov. and Labilibaculum filiforme sp. nov., Novel Bacteroidetes Isolated from Subsurface Sediments of the Baltic Sea.</title>
        <authorList>
            <person name="Vandieken V."/>
            <person name="Marshall I.P."/>
            <person name="Niemann H."/>
            <person name="Engelen B."/>
            <person name="Cypionka H."/>
        </authorList>
    </citation>
    <scope>NUCLEOTIDE SEQUENCE [LARGE SCALE GENOMIC DNA]</scope>
    <source>
        <strain evidence="8 9">59.10-2M</strain>
    </source>
</reference>
<gene>
    <name evidence="8" type="ORF">BZG01_10735</name>
</gene>
<dbReference type="InterPro" id="IPR023296">
    <property type="entry name" value="Glyco_hydro_beta-prop_sf"/>
</dbReference>
<evidence type="ECO:0000256" key="2">
    <source>
        <dbReference type="ARBA" id="ARBA00022801"/>
    </source>
</evidence>
<dbReference type="Pfam" id="PF04616">
    <property type="entry name" value="Glyco_hydro_43"/>
    <property type="match status" value="1"/>
</dbReference>
<evidence type="ECO:0000256" key="4">
    <source>
        <dbReference type="PIRSR" id="PIRSR606710-1"/>
    </source>
</evidence>
<keyword evidence="2 6" id="KW-0378">Hydrolase</keyword>
<accession>A0A2N3I862</accession>
<dbReference type="PROSITE" id="PS51257">
    <property type="entry name" value="PROKAR_LIPOPROTEIN"/>
    <property type="match status" value="1"/>
</dbReference>
<evidence type="ECO:0000256" key="3">
    <source>
        <dbReference type="ARBA" id="ARBA00023295"/>
    </source>
</evidence>
<evidence type="ECO:0000256" key="5">
    <source>
        <dbReference type="PIRSR" id="PIRSR606710-2"/>
    </source>
</evidence>
<dbReference type="InterPro" id="IPR041542">
    <property type="entry name" value="GH43_C2"/>
</dbReference>
<dbReference type="AlphaFoldDB" id="A0A2N3I862"/>
<evidence type="ECO:0000256" key="1">
    <source>
        <dbReference type="ARBA" id="ARBA00009865"/>
    </source>
</evidence>
<organism evidence="8 9">
    <name type="scientific">Labilibaculum manganireducens</name>
    <dbReference type="NCBI Taxonomy" id="1940525"/>
    <lineage>
        <taxon>Bacteria</taxon>
        <taxon>Pseudomonadati</taxon>
        <taxon>Bacteroidota</taxon>
        <taxon>Bacteroidia</taxon>
        <taxon>Marinilabiliales</taxon>
        <taxon>Marinifilaceae</taxon>
        <taxon>Labilibaculum</taxon>
    </lineage>
</organism>
<feature type="active site" description="Proton donor" evidence="4">
    <location>
        <position position="235"/>
    </location>
</feature>
<dbReference type="CDD" id="cd09001">
    <property type="entry name" value="GH43_FsAxh1-like"/>
    <property type="match status" value="1"/>
</dbReference>
<dbReference type="InterPro" id="IPR006710">
    <property type="entry name" value="Glyco_hydro_43"/>
</dbReference>
<evidence type="ECO:0000313" key="9">
    <source>
        <dbReference type="Proteomes" id="UP000233618"/>
    </source>
</evidence>
<proteinExistence type="inferred from homology"/>
<sequence>MKIFFTDHRFGLILISLLIIASLLGCNYNEKPSSKNEYTNTSNYVSKVWKSDNEDGTYTNPILNADYSDPDVIRVGDDYFMTASSFNCSPGLPILHSKDLVNWKIVNYALPHLNYKECFDVPQHGKGVWAPSIKFHNGAYYIYWGDPDWGIYMVKTNNPFGKWSNPVLVKEAKGVIDPSPFWDEDGNVYLVTAWAASRANINSVLTIWEMNAEGTKIISEGKHVFDGHENHHTAEGPKLYKKDDYYYIFAPAGGVSTGWQLVLRSKDIYGPYKEKVVLAQGKTDINGPHQGAWVETQTGESWFVHFQEKGAYGRILHLQPVNWVEGWPVMGIDNDGDGCGEPVLTYKKPNVGKNYPINTPAESDEFNDGKLGLQWQWTANHSIKWMVHLPGQDYLRLLAYPKPEATTPLWMVPNLLMQKFPAPEFTATTKLKLTLEWEVWQSKMAGLTVMGNDYAYLVLAKDEEGYKVELYNGSMIDKYTAKESLEAAASISSNEVFFRVDVAAPGLCSFSYSEDGTNFKKIGMPHQAQPELWIGAKVGIFATMEPGIRAGGYADFDWFRIDELQKK</sequence>
<dbReference type="RefSeq" id="WP_101309844.1">
    <property type="nucleotide sequence ID" value="NZ_MVDE01000014.1"/>
</dbReference>